<evidence type="ECO:0000259" key="14">
    <source>
        <dbReference type="Pfam" id="PF20260"/>
    </source>
</evidence>
<dbReference type="PANTHER" id="PTHR30027">
    <property type="entry name" value="RIBOSOMAL RNA SMALL SUBUNIT METHYLTRANSFERASE E"/>
    <property type="match status" value="1"/>
</dbReference>
<evidence type="ECO:0000256" key="5">
    <source>
        <dbReference type="ARBA" id="ARBA00022490"/>
    </source>
</evidence>
<evidence type="ECO:0000256" key="4">
    <source>
        <dbReference type="ARBA" id="ARBA00013673"/>
    </source>
</evidence>
<dbReference type="AlphaFoldDB" id="A0A6L5Y0E8"/>
<keyword evidence="9 12" id="KW-0949">S-adenosyl-L-methionine</keyword>
<dbReference type="EMBL" id="VUMT01000018">
    <property type="protein sequence ID" value="MSS64414.1"/>
    <property type="molecule type" value="Genomic_DNA"/>
</dbReference>
<dbReference type="GO" id="GO:0070042">
    <property type="term" value="F:rRNA (uridine-N3-)-methyltransferase activity"/>
    <property type="evidence" value="ECO:0007669"/>
    <property type="project" value="TreeGrafter"/>
</dbReference>
<dbReference type="GO" id="GO:0005737">
    <property type="term" value="C:cytoplasm"/>
    <property type="evidence" value="ECO:0007669"/>
    <property type="project" value="UniProtKB-SubCell"/>
</dbReference>
<evidence type="ECO:0000256" key="10">
    <source>
        <dbReference type="ARBA" id="ARBA00025699"/>
    </source>
</evidence>
<dbReference type="Pfam" id="PF20260">
    <property type="entry name" value="PUA_4"/>
    <property type="match status" value="1"/>
</dbReference>
<dbReference type="Pfam" id="PF04452">
    <property type="entry name" value="Methyltrans_RNA"/>
    <property type="match status" value="1"/>
</dbReference>
<dbReference type="InterPro" id="IPR015947">
    <property type="entry name" value="PUA-like_sf"/>
</dbReference>
<dbReference type="Proteomes" id="UP000482209">
    <property type="component" value="Unassembled WGS sequence"/>
</dbReference>
<feature type="domain" description="Ribosomal RNA small subunit methyltransferase E methyltransferase" evidence="13">
    <location>
        <begin position="73"/>
        <end position="240"/>
    </location>
</feature>
<dbReference type="Gene3D" id="3.40.1280.10">
    <property type="match status" value="1"/>
</dbReference>
<evidence type="ECO:0000256" key="1">
    <source>
        <dbReference type="ARBA" id="ARBA00004496"/>
    </source>
</evidence>
<organism evidence="15 16">
    <name type="scientific">Velocimicrobium porci</name>
    <dbReference type="NCBI Taxonomy" id="2606634"/>
    <lineage>
        <taxon>Bacteria</taxon>
        <taxon>Bacillati</taxon>
        <taxon>Bacillota</taxon>
        <taxon>Clostridia</taxon>
        <taxon>Lachnospirales</taxon>
        <taxon>Lachnospiraceae</taxon>
        <taxon>Velocimicrobium</taxon>
    </lineage>
</organism>
<keyword evidence="7 12" id="KW-0489">Methyltransferase</keyword>
<comment type="similarity">
    <text evidence="2 12">Belongs to the RNA methyltransferase RsmE family.</text>
</comment>
<dbReference type="RefSeq" id="WP_154519806.1">
    <property type="nucleotide sequence ID" value="NZ_VUMT01000018.1"/>
</dbReference>
<evidence type="ECO:0000256" key="9">
    <source>
        <dbReference type="ARBA" id="ARBA00022691"/>
    </source>
</evidence>
<keyword evidence="6 12" id="KW-0698">rRNA processing</keyword>
<feature type="domain" description="Ribosomal RNA small subunit methyltransferase E PUA-like" evidence="14">
    <location>
        <begin position="18"/>
        <end position="65"/>
    </location>
</feature>
<dbReference type="InterPro" id="IPR046886">
    <property type="entry name" value="RsmE_MTase_dom"/>
</dbReference>
<comment type="caution">
    <text evidence="15">The sequence shown here is derived from an EMBL/GenBank/DDBJ whole genome shotgun (WGS) entry which is preliminary data.</text>
</comment>
<evidence type="ECO:0000259" key="13">
    <source>
        <dbReference type="Pfam" id="PF04452"/>
    </source>
</evidence>
<keyword evidence="8 12" id="KW-0808">Transferase</keyword>
<dbReference type="SUPFAM" id="SSF88697">
    <property type="entry name" value="PUA domain-like"/>
    <property type="match status" value="1"/>
</dbReference>
<dbReference type="CDD" id="cd18084">
    <property type="entry name" value="RsmE-like"/>
    <property type="match status" value="1"/>
</dbReference>
<comment type="catalytic activity">
    <reaction evidence="11 12">
        <text>uridine(1498) in 16S rRNA + S-adenosyl-L-methionine = N(3)-methyluridine(1498) in 16S rRNA + S-adenosyl-L-homocysteine + H(+)</text>
        <dbReference type="Rhea" id="RHEA:42920"/>
        <dbReference type="Rhea" id="RHEA-COMP:10283"/>
        <dbReference type="Rhea" id="RHEA-COMP:10284"/>
        <dbReference type="ChEBI" id="CHEBI:15378"/>
        <dbReference type="ChEBI" id="CHEBI:57856"/>
        <dbReference type="ChEBI" id="CHEBI:59789"/>
        <dbReference type="ChEBI" id="CHEBI:65315"/>
        <dbReference type="ChEBI" id="CHEBI:74502"/>
        <dbReference type="EC" id="2.1.1.193"/>
    </reaction>
</comment>
<evidence type="ECO:0000256" key="12">
    <source>
        <dbReference type="PIRNR" id="PIRNR015601"/>
    </source>
</evidence>
<evidence type="ECO:0000256" key="11">
    <source>
        <dbReference type="ARBA" id="ARBA00047944"/>
    </source>
</evidence>
<evidence type="ECO:0000256" key="6">
    <source>
        <dbReference type="ARBA" id="ARBA00022552"/>
    </source>
</evidence>
<evidence type="ECO:0000313" key="15">
    <source>
        <dbReference type="EMBL" id="MSS64414.1"/>
    </source>
</evidence>
<reference evidence="15 16" key="1">
    <citation type="submission" date="2019-08" db="EMBL/GenBank/DDBJ databases">
        <title>In-depth cultivation of the pig gut microbiome towards novel bacterial diversity and tailored functional studies.</title>
        <authorList>
            <person name="Wylensek D."/>
            <person name="Hitch T.C.A."/>
            <person name="Clavel T."/>
        </authorList>
    </citation>
    <scope>NUCLEOTIDE SEQUENCE [LARGE SCALE GENOMIC DNA]</scope>
    <source>
        <strain evidence="15 16">WCA-693-APC-MOT-I</strain>
    </source>
</reference>
<comment type="subcellular location">
    <subcellularLocation>
        <location evidence="1 12">Cytoplasm</location>
    </subcellularLocation>
</comment>
<sequence length="248" mass="27789">MHCFYVDKSQIVKNEIRITGTDVNHIKNVLRMNCGEHLVICDGAGSFYECILEELKKDEILVSIEEELLETTELPGKLYLFQGLPKKDKMELIIQKSVELGVYEIIPVATKFCVVKIEDKKKEKKKLERWNEIAKAAAKQSGRGIIPEVKPVMSLKEAIAYAKTLSFNVIPYERAEGMKKAKEAVERAASLSSTGIFIGPEGGFAEEEIEMARAAGVEPISLGKRILRTETAGITILSLFMFEMESKE</sequence>
<dbReference type="GO" id="GO:0070475">
    <property type="term" value="P:rRNA base methylation"/>
    <property type="evidence" value="ECO:0007669"/>
    <property type="project" value="TreeGrafter"/>
</dbReference>
<dbReference type="PIRSF" id="PIRSF015601">
    <property type="entry name" value="MTase_slr0722"/>
    <property type="match status" value="1"/>
</dbReference>
<name>A0A6L5Y0E8_9FIRM</name>
<protein>
    <recommendedName>
        <fullName evidence="4 12">Ribosomal RNA small subunit methyltransferase E</fullName>
        <ecNumber evidence="3 12">2.1.1.193</ecNumber>
    </recommendedName>
</protein>
<gene>
    <name evidence="15" type="ORF">FYJ58_11085</name>
</gene>
<keyword evidence="5 12" id="KW-0963">Cytoplasm</keyword>
<dbReference type="NCBIfam" id="NF008692">
    <property type="entry name" value="PRK11713.1-5"/>
    <property type="match status" value="1"/>
</dbReference>
<evidence type="ECO:0000256" key="8">
    <source>
        <dbReference type="ARBA" id="ARBA00022679"/>
    </source>
</evidence>
<evidence type="ECO:0000256" key="3">
    <source>
        <dbReference type="ARBA" id="ARBA00012328"/>
    </source>
</evidence>
<evidence type="ECO:0000313" key="16">
    <source>
        <dbReference type="Proteomes" id="UP000482209"/>
    </source>
</evidence>
<dbReference type="InterPro" id="IPR029026">
    <property type="entry name" value="tRNA_m1G_MTases_N"/>
</dbReference>
<dbReference type="InterPro" id="IPR029028">
    <property type="entry name" value="Alpha/beta_knot_MTases"/>
</dbReference>
<accession>A0A6L5Y0E8</accession>
<dbReference type="EC" id="2.1.1.193" evidence="3 12"/>
<dbReference type="InterPro" id="IPR046887">
    <property type="entry name" value="RsmE_PUA-like"/>
</dbReference>
<dbReference type="InterPro" id="IPR006700">
    <property type="entry name" value="RsmE"/>
</dbReference>
<dbReference type="PANTHER" id="PTHR30027:SF3">
    <property type="entry name" value="16S RRNA (URACIL(1498)-N(3))-METHYLTRANSFERASE"/>
    <property type="match status" value="1"/>
</dbReference>
<dbReference type="SUPFAM" id="SSF75217">
    <property type="entry name" value="alpha/beta knot"/>
    <property type="match status" value="1"/>
</dbReference>
<evidence type="ECO:0000256" key="2">
    <source>
        <dbReference type="ARBA" id="ARBA00005528"/>
    </source>
</evidence>
<comment type="function">
    <text evidence="10 12">Specifically methylates the N3 position of the uracil ring of uridine 1498 (m3U1498) in 16S rRNA. Acts on the fully assembled 30S ribosomal subunit.</text>
</comment>
<evidence type="ECO:0000256" key="7">
    <source>
        <dbReference type="ARBA" id="ARBA00022603"/>
    </source>
</evidence>
<dbReference type="NCBIfam" id="TIGR00046">
    <property type="entry name" value="RsmE family RNA methyltransferase"/>
    <property type="match status" value="1"/>
</dbReference>
<keyword evidence="16" id="KW-1185">Reference proteome</keyword>
<proteinExistence type="inferred from homology"/>